<dbReference type="VEuPathDB" id="VectorBase:ACUA020567"/>
<dbReference type="EMBL" id="AXCM01000346">
    <property type="status" value="NOT_ANNOTATED_CDS"/>
    <property type="molecule type" value="Genomic_DNA"/>
</dbReference>
<feature type="transmembrane region" description="Helical" evidence="1">
    <location>
        <begin position="12"/>
        <end position="32"/>
    </location>
</feature>
<dbReference type="Proteomes" id="UP000075883">
    <property type="component" value="Unassembled WGS sequence"/>
</dbReference>
<keyword evidence="1" id="KW-0812">Transmembrane</keyword>
<evidence type="ECO:0000256" key="1">
    <source>
        <dbReference type="SAM" id="Phobius"/>
    </source>
</evidence>
<keyword evidence="1" id="KW-0472">Membrane</keyword>
<keyword evidence="3" id="KW-1185">Reference proteome</keyword>
<evidence type="ECO:0000313" key="3">
    <source>
        <dbReference type="Proteomes" id="UP000075883"/>
    </source>
</evidence>
<proteinExistence type="predicted"/>
<dbReference type="AlphaFoldDB" id="A0A182MKL9"/>
<organism evidence="2 3">
    <name type="scientific">Anopheles culicifacies</name>
    <dbReference type="NCBI Taxonomy" id="139723"/>
    <lineage>
        <taxon>Eukaryota</taxon>
        <taxon>Metazoa</taxon>
        <taxon>Ecdysozoa</taxon>
        <taxon>Arthropoda</taxon>
        <taxon>Hexapoda</taxon>
        <taxon>Insecta</taxon>
        <taxon>Pterygota</taxon>
        <taxon>Neoptera</taxon>
        <taxon>Endopterygota</taxon>
        <taxon>Diptera</taxon>
        <taxon>Nematocera</taxon>
        <taxon>Culicoidea</taxon>
        <taxon>Culicidae</taxon>
        <taxon>Anophelinae</taxon>
        <taxon>Anopheles</taxon>
        <taxon>culicifacies species complex</taxon>
    </lineage>
</organism>
<dbReference type="EnsemblMetazoa" id="ACUA020567-RA">
    <property type="protein sequence ID" value="ACUA020567-PA"/>
    <property type="gene ID" value="ACUA020567"/>
</dbReference>
<evidence type="ECO:0000313" key="2">
    <source>
        <dbReference type="EnsemblMetazoa" id="ACUA020567-PA"/>
    </source>
</evidence>
<sequence length="211" mass="21628">MASAEFWDVTSLAMLADALLIPISVLLLPLAGPIPGPAADIIMLPLCTFPVTPTDGAELTALVTTAVAPEVTVPTTEPSVEPLSALLQCEDTILNDSFFTLFEDVVDTGDTVEDDAAVLIHPSSRYYPLLLSAGCEVIPGDVAAGGCDGVYQGSRTARGDSLSGTVLVPLFTAVVTGGVVLVGDFFEIDAVMVAGALRVSSSISSSASPEE</sequence>
<protein>
    <submittedName>
        <fullName evidence="2">Uncharacterized protein</fullName>
    </submittedName>
</protein>
<reference evidence="3" key="1">
    <citation type="submission" date="2013-09" db="EMBL/GenBank/DDBJ databases">
        <title>The Genome Sequence of Anopheles culicifacies species A.</title>
        <authorList>
            <consortium name="The Broad Institute Genomics Platform"/>
            <person name="Neafsey D.E."/>
            <person name="Besansky N."/>
            <person name="Howell P."/>
            <person name="Walton C."/>
            <person name="Young S.K."/>
            <person name="Zeng Q."/>
            <person name="Gargeya S."/>
            <person name="Fitzgerald M."/>
            <person name="Haas B."/>
            <person name="Abouelleil A."/>
            <person name="Allen A.W."/>
            <person name="Alvarado L."/>
            <person name="Arachchi H.M."/>
            <person name="Berlin A.M."/>
            <person name="Chapman S.B."/>
            <person name="Gainer-Dewar J."/>
            <person name="Goldberg J."/>
            <person name="Griggs A."/>
            <person name="Gujja S."/>
            <person name="Hansen M."/>
            <person name="Howarth C."/>
            <person name="Imamovic A."/>
            <person name="Ireland A."/>
            <person name="Larimer J."/>
            <person name="McCowan C."/>
            <person name="Murphy C."/>
            <person name="Pearson M."/>
            <person name="Poon T.W."/>
            <person name="Priest M."/>
            <person name="Roberts A."/>
            <person name="Saif S."/>
            <person name="Shea T."/>
            <person name="Sisk P."/>
            <person name="Sykes S."/>
            <person name="Wortman J."/>
            <person name="Nusbaum C."/>
            <person name="Birren B."/>
        </authorList>
    </citation>
    <scope>NUCLEOTIDE SEQUENCE [LARGE SCALE GENOMIC DNA]</scope>
    <source>
        <strain evidence="3">A-37</strain>
    </source>
</reference>
<keyword evidence="1" id="KW-1133">Transmembrane helix</keyword>
<reference evidence="2" key="2">
    <citation type="submission" date="2020-05" db="UniProtKB">
        <authorList>
            <consortium name="EnsemblMetazoa"/>
        </authorList>
    </citation>
    <scope>IDENTIFICATION</scope>
    <source>
        <strain evidence="2">A-37</strain>
    </source>
</reference>
<name>A0A182MKL9_9DIPT</name>
<accession>A0A182MKL9</accession>